<comment type="caution">
    <text evidence="1">The sequence shown here is derived from an EMBL/GenBank/DDBJ whole genome shotgun (WGS) entry which is preliminary data.</text>
</comment>
<keyword evidence="2" id="KW-1185">Reference proteome</keyword>
<evidence type="ECO:0000313" key="2">
    <source>
        <dbReference type="Proteomes" id="UP000076154"/>
    </source>
</evidence>
<dbReference type="InParanoid" id="A0A369JEP9"/>
<reference evidence="1" key="1">
    <citation type="submission" date="2018-04" db="EMBL/GenBank/DDBJ databases">
        <title>Whole genome sequencing of Hypsizygus marmoreus.</title>
        <authorList>
            <person name="Choi I.-G."/>
            <person name="Min B."/>
            <person name="Kim J.-G."/>
            <person name="Kim S."/>
            <person name="Oh Y.-L."/>
            <person name="Kong W.-S."/>
            <person name="Park H."/>
            <person name="Jeong J."/>
            <person name="Song E.-S."/>
        </authorList>
    </citation>
    <scope>NUCLEOTIDE SEQUENCE [LARGE SCALE GENOMIC DNA]</scope>
    <source>
        <strain evidence="1">51987-8</strain>
    </source>
</reference>
<dbReference type="EMBL" id="LUEZ02000058">
    <property type="protein sequence ID" value="RDB20611.1"/>
    <property type="molecule type" value="Genomic_DNA"/>
</dbReference>
<sequence length="197" mass="22012">MDVPIRPTMSLICSIIQASAQSAETVVFKGMFDYSRGHQNWFTFDFKTSPTFNCLAFHIIVSYHSRNITGLCQLLDFMSANPSTAGVPVFRIVFVVPYVVAFDLTRKNTEGFAGLHDMIAESAVWAQLDYILHSARHLPSAAHRVEIVLQTLDEELTTTAVALSLDEIRKQMPLTSTDGILVCHHYLSVDGDIYEVL</sequence>
<name>A0A369JEP9_HYPMA</name>
<dbReference type="Proteomes" id="UP000076154">
    <property type="component" value="Unassembled WGS sequence"/>
</dbReference>
<organism evidence="1 2">
    <name type="scientific">Hypsizygus marmoreus</name>
    <name type="common">White beech mushroom</name>
    <name type="synonym">Agaricus marmoreus</name>
    <dbReference type="NCBI Taxonomy" id="39966"/>
    <lineage>
        <taxon>Eukaryota</taxon>
        <taxon>Fungi</taxon>
        <taxon>Dikarya</taxon>
        <taxon>Basidiomycota</taxon>
        <taxon>Agaricomycotina</taxon>
        <taxon>Agaricomycetes</taxon>
        <taxon>Agaricomycetidae</taxon>
        <taxon>Agaricales</taxon>
        <taxon>Tricholomatineae</taxon>
        <taxon>Lyophyllaceae</taxon>
        <taxon>Hypsizygus</taxon>
    </lineage>
</organism>
<proteinExistence type="predicted"/>
<accession>A0A369JEP9</accession>
<dbReference type="AlphaFoldDB" id="A0A369JEP9"/>
<evidence type="ECO:0000313" key="1">
    <source>
        <dbReference type="EMBL" id="RDB20611.1"/>
    </source>
</evidence>
<protein>
    <submittedName>
        <fullName evidence="1">Uncharacterized protein</fullName>
    </submittedName>
</protein>
<gene>
    <name evidence="1" type="ORF">Hypma_012135</name>
</gene>